<name>A0ABP7AJ29_9ACTN</name>
<dbReference type="Proteomes" id="UP001501074">
    <property type="component" value="Unassembled WGS sequence"/>
</dbReference>
<comment type="caution">
    <text evidence="2">The sequence shown here is derived from an EMBL/GenBank/DDBJ whole genome shotgun (WGS) entry which is preliminary data.</text>
</comment>
<protein>
    <submittedName>
        <fullName evidence="2">Uncharacterized protein</fullName>
    </submittedName>
</protein>
<evidence type="ECO:0000256" key="1">
    <source>
        <dbReference type="SAM" id="MobiDB-lite"/>
    </source>
</evidence>
<gene>
    <name evidence="2" type="ORF">GCM10022223_60100</name>
</gene>
<evidence type="ECO:0000313" key="2">
    <source>
        <dbReference type="EMBL" id="GAA3633748.1"/>
    </source>
</evidence>
<reference evidence="3" key="1">
    <citation type="journal article" date="2019" name="Int. J. Syst. Evol. Microbiol.">
        <title>The Global Catalogue of Microorganisms (GCM) 10K type strain sequencing project: providing services to taxonomists for standard genome sequencing and annotation.</title>
        <authorList>
            <consortium name="The Broad Institute Genomics Platform"/>
            <consortium name="The Broad Institute Genome Sequencing Center for Infectious Disease"/>
            <person name="Wu L."/>
            <person name="Ma J."/>
        </authorList>
    </citation>
    <scope>NUCLEOTIDE SEQUENCE [LARGE SCALE GENOMIC DNA]</scope>
    <source>
        <strain evidence="3">JCM 16902</strain>
    </source>
</reference>
<feature type="region of interest" description="Disordered" evidence="1">
    <location>
        <begin position="48"/>
        <end position="73"/>
    </location>
</feature>
<organism evidence="2 3">
    <name type="scientific">Kineosporia mesophila</name>
    <dbReference type="NCBI Taxonomy" id="566012"/>
    <lineage>
        <taxon>Bacteria</taxon>
        <taxon>Bacillati</taxon>
        <taxon>Actinomycetota</taxon>
        <taxon>Actinomycetes</taxon>
        <taxon>Kineosporiales</taxon>
        <taxon>Kineosporiaceae</taxon>
        <taxon>Kineosporia</taxon>
    </lineage>
</organism>
<feature type="compositionally biased region" description="Basic and acidic residues" evidence="1">
    <location>
        <begin position="50"/>
        <end position="73"/>
    </location>
</feature>
<proteinExistence type="predicted"/>
<sequence length="102" mass="10999">MTSEPGSAQIARALMVARPIKFPCSSLDVAVNGSAISILLQRIAHQPEIPARKPPPDLRPYTERSEVRTGVRTDGGRASIPVLLVSLESLPAGEDRETLQKD</sequence>
<keyword evidence="3" id="KW-1185">Reference proteome</keyword>
<accession>A0ABP7AJ29</accession>
<evidence type="ECO:0000313" key="3">
    <source>
        <dbReference type="Proteomes" id="UP001501074"/>
    </source>
</evidence>
<dbReference type="EMBL" id="BAAAZO010000012">
    <property type="protein sequence ID" value="GAA3633748.1"/>
    <property type="molecule type" value="Genomic_DNA"/>
</dbReference>